<evidence type="ECO:0000313" key="2">
    <source>
        <dbReference type="Proteomes" id="UP000198757"/>
    </source>
</evidence>
<organism evidence="1 2">
    <name type="scientific">Niabella drilacis (strain DSM 25811 / CCM 8410 / CCUG 62505 / LMG 26954 / E90)</name>
    <dbReference type="NCBI Taxonomy" id="1285928"/>
    <lineage>
        <taxon>Bacteria</taxon>
        <taxon>Pseudomonadati</taxon>
        <taxon>Bacteroidota</taxon>
        <taxon>Chitinophagia</taxon>
        <taxon>Chitinophagales</taxon>
        <taxon>Chitinophagaceae</taxon>
        <taxon>Niabella</taxon>
    </lineage>
</organism>
<evidence type="ECO:0000313" key="1">
    <source>
        <dbReference type="EMBL" id="SDC96795.1"/>
    </source>
</evidence>
<gene>
    <name evidence="1" type="ORF">SAMN04487894_10553</name>
</gene>
<accession>A0A1G6QYC8</accession>
<reference evidence="2" key="1">
    <citation type="submission" date="2016-10" db="EMBL/GenBank/DDBJ databases">
        <authorList>
            <person name="Varghese N."/>
            <person name="Submissions S."/>
        </authorList>
    </citation>
    <scope>NUCLEOTIDE SEQUENCE [LARGE SCALE GENOMIC DNA]</scope>
    <source>
        <strain evidence="2">DSM 25811 / CCM 8410 / LMG 26954 / E90</strain>
    </source>
</reference>
<name>A0A1G6QYC8_NIADE</name>
<proteinExistence type="predicted"/>
<sequence length="482" mass="56657">MIRVYCDSNIYRYLNTKHPGYNQELLNAFDALNDKMLFTFSDAHLDDLKDSKPEYIEADLLLMGNYVKDNYFLHDLIRDKATGPYLATPIQAFKGKDYDAYRKTFENPFDIDALLNDLDDFPEGKLAKQLLKGLLDIPIGAIASQHNFAAMDEKSIALFNKMIPGYNPQMSMNEFINSIWPYSKSLLEDKKEFTELRRFVSSYMNRDDYSFENWGMAFDERIKKSTLGKSYLELIDSILSDNQKKDLYQRFNYAYNMLETFNITQERSGKSIKKFNMNSLNTDALHAWYASFSDYLVTDDKGLQVKAFIVYQLLGLPVKVLSSKDFINYRTLLLGQEETLQTFIKSIQHDLKHSMQLYDRNDPFKNESVKTFKPGHPYFNYFNRFQIIHSEEISFIAFYCDRNSHASFMMYREIELLVAKLNRMLGIDIDGRGEYKMEENDKYNDDEYIRKWIFGNMHFRLLTASKSWGNTICLGFEILDEQ</sequence>
<keyword evidence="2" id="KW-1185">Reference proteome</keyword>
<protein>
    <submittedName>
        <fullName evidence="1">Uncharacterized protein</fullName>
    </submittedName>
</protein>
<dbReference type="Proteomes" id="UP000198757">
    <property type="component" value="Unassembled WGS sequence"/>
</dbReference>
<dbReference type="AlphaFoldDB" id="A0A1G6QYC8"/>
<dbReference type="EMBL" id="FMZO01000005">
    <property type="protein sequence ID" value="SDC96795.1"/>
    <property type="molecule type" value="Genomic_DNA"/>
</dbReference>